<evidence type="ECO:0000313" key="2">
    <source>
        <dbReference type="EMBL" id="OCT99856.1"/>
    </source>
</evidence>
<dbReference type="AlphaFoldDB" id="A0A974I3J7"/>
<gene>
    <name evidence="2" type="ORF">XELAEV_18005639mg</name>
</gene>
<evidence type="ECO:0000313" key="3">
    <source>
        <dbReference type="Proteomes" id="UP000694892"/>
    </source>
</evidence>
<dbReference type="EMBL" id="CM004466">
    <property type="protein sequence ID" value="OCT99856.1"/>
    <property type="molecule type" value="Genomic_DNA"/>
</dbReference>
<protein>
    <submittedName>
        <fullName evidence="2">Uncharacterized protein</fullName>
    </submittedName>
</protein>
<reference evidence="3" key="1">
    <citation type="journal article" date="2016" name="Nature">
        <title>Genome evolution in the allotetraploid frog Xenopus laevis.</title>
        <authorList>
            <person name="Session A.M."/>
            <person name="Uno Y."/>
            <person name="Kwon T."/>
            <person name="Chapman J.A."/>
            <person name="Toyoda A."/>
            <person name="Takahashi S."/>
            <person name="Fukui A."/>
            <person name="Hikosaka A."/>
            <person name="Suzuki A."/>
            <person name="Kondo M."/>
            <person name="van Heeringen S.J."/>
            <person name="Quigley I."/>
            <person name="Heinz S."/>
            <person name="Ogino H."/>
            <person name="Ochi H."/>
            <person name="Hellsten U."/>
            <person name="Lyons J.B."/>
            <person name="Simakov O."/>
            <person name="Putnam N."/>
            <person name="Stites J."/>
            <person name="Kuroki Y."/>
            <person name="Tanaka T."/>
            <person name="Michiue T."/>
            <person name="Watanabe M."/>
            <person name="Bogdanovic O."/>
            <person name="Lister R."/>
            <person name="Georgiou G."/>
            <person name="Paranjpe S.S."/>
            <person name="van Kruijsbergen I."/>
            <person name="Shu S."/>
            <person name="Carlson J."/>
            <person name="Kinoshita T."/>
            <person name="Ohta Y."/>
            <person name="Mawaribuchi S."/>
            <person name="Jenkins J."/>
            <person name="Grimwood J."/>
            <person name="Schmutz J."/>
            <person name="Mitros T."/>
            <person name="Mozaffari S.V."/>
            <person name="Suzuki Y."/>
            <person name="Haramoto Y."/>
            <person name="Yamamoto T.S."/>
            <person name="Takagi C."/>
            <person name="Heald R."/>
            <person name="Miller K."/>
            <person name="Haudenschild C."/>
            <person name="Kitzman J."/>
            <person name="Nakayama T."/>
            <person name="Izutsu Y."/>
            <person name="Robert J."/>
            <person name="Fortriede J."/>
            <person name="Burns K."/>
            <person name="Lotay V."/>
            <person name="Karimi K."/>
            <person name="Yasuoka Y."/>
            <person name="Dichmann D.S."/>
            <person name="Flajnik M.F."/>
            <person name="Houston D.W."/>
            <person name="Shendure J."/>
            <person name="DuPasquier L."/>
            <person name="Vize P.D."/>
            <person name="Zorn A.M."/>
            <person name="Ito M."/>
            <person name="Marcotte E.M."/>
            <person name="Wallingford J.B."/>
            <person name="Ito Y."/>
            <person name="Asashima M."/>
            <person name="Ueno N."/>
            <person name="Matsuda Y."/>
            <person name="Veenstra G.J."/>
            <person name="Fujiyama A."/>
            <person name="Harland R.M."/>
            <person name="Taira M."/>
            <person name="Rokhsar D.S."/>
        </authorList>
    </citation>
    <scope>NUCLEOTIDE SEQUENCE [LARGE SCALE GENOMIC DNA]</scope>
    <source>
        <strain evidence="3">J</strain>
    </source>
</reference>
<dbReference type="Proteomes" id="UP000694892">
    <property type="component" value="Chromosome 1L"/>
</dbReference>
<organism evidence="2 3">
    <name type="scientific">Xenopus laevis</name>
    <name type="common">African clawed frog</name>
    <dbReference type="NCBI Taxonomy" id="8355"/>
    <lineage>
        <taxon>Eukaryota</taxon>
        <taxon>Metazoa</taxon>
        <taxon>Chordata</taxon>
        <taxon>Craniata</taxon>
        <taxon>Vertebrata</taxon>
        <taxon>Euteleostomi</taxon>
        <taxon>Amphibia</taxon>
        <taxon>Batrachia</taxon>
        <taxon>Anura</taxon>
        <taxon>Pipoidea</taxon>
        <taxon>Pipidae</taxon>
        <taxon>Xenopodinae</taxon>
        <taxon>Xenopus</taxon>
        <taxon>Xenopus</taxon>
    </lineage>
</organism>
<name>A0A974I3J7_XENLA</name>
<keyword evidence="1" id="KW-0812">Transmembrane</keyword>
<feature type="transmembrane region" description="Helical" evidence="1">
    <location>
        <begin position="111"/>
        <end position="131"/>
    </location>
</feature>
<accession>A0A974I3J7</accession>
<feature type="transmembrane region" description="Helical" evidence="1">
    <location>
        <begin position="6"/>
        <end position="25"/>
    </location>
</feature>
<keyword evidence="1" id="KW-1133">Transmembrane helix</keyword>
<feature type="transmembrane region" description="Helical" evidence="1">
    <location>
        <begin position="46"/>
        <end position="69"/>
    </location>
</feature>
<keyword evidence="1" id="KW-0472">Membrane</keyword>
<evidence type="ECO:0000256" key="1">
    <source>
        <dbReference type="SAM" id="Phobius"/>
    </source>
</evidence>
<sequence length="155" mass="17323">MIFRINFSISIYVSNLLGLFVGANVRPLARTCCSISVRDFWLRLKIPLSPFLCALCLNPAFLPLFFLIITSFFPVVFPHCGCVSVNLCLAGGTDCDSVPLFLCSFLSPFDVMLPIPPVVLCCSAILCVLPLKKENPIFFYSLFQSFLVYRCFEIA</sequence>
<proteinExistence type="predicted"/>